<dbReference type="PROSITE" id="PS51257">
    <property type="entry name" value="PROKAR_LIPOPROTEIN"/>
    <property type="match status" value="1"/>
</dbReference>
<proteinExistence type="inferred from homology"/>
<dbReference type="CDD" id="cd13578">
    <property type="entry name" value="PBP2_Bug27"/>
    <property type="match status" value="1"/>
</dbReference>
<name>A0ABP8HMT6_9BURK</name>
<feature type="signal peptide" evidence="2">
    <location>
        <begin position="1"/>
        <end position="25"/>
    </location>
</feature>
<dbReference type="PIRSF" id="PIRSF017082">
    <property type="entry name" value="YflP"/>
    <property type="match status" value="1"/>
</dbReference>
<dbReference type="PANTHER" id="PTHR42928:SF5">
    <property type="entry name" value="BLR1237 PROTEIN"/>
    <property type="match status" value="1"/>
</dbReference>
<evidence type="ECO:0000256" key="1">
    <source>
        <dbReference type="ARBA" id="ARBA00006987"/>
    </source>
</evidence>
<gene>
    <name evidence="3" type="ORF">GCM10023144_42420</name>
</gene>
<accession>A0ABP8HMT6</accession>
<dbReference type="Gene3D" id="3.40.190.150">
    <property type="entry name" value="Bordetella uptake gene, domain 1"/>
    <property type="match status" value="1"/>
</dbReference>
<dbReference type="Pfam" id="PF03401">
    <property type="entry name" value="TctC"/>
    <property type="match status" value="1"/>
</dbReference>
<dbReference type="InterPro" id="IPR042100">
    <property type="entry name" value="Bug_dom1"/>
</dbReference>
<organism evidence="3 4">
    <name type="scientific">Pigmentiphaga soli</name>
    <dbReference type="NCBI Taxonomy" id="1007095"/>
    <lineage>
        <taxon>Bacteria</taxon>
        <taxon>Pseudomonadati</taxon>
        <taxon>Pseudomonadota</taxon>
        <taxon>Betaproteobacteria</taxon>
        <taxon>Burkholderiales</taxon>
        <taxon>Alcaligenaceae</taxon>
        <taxon>Pigmentiphaga</taxon>
    </lineage>
</organism>
<dbReference type="RefSeq" id="WP_345251914.1">
    <property type="nucleotide sequence ID" value="NZ_BAABFO010000029.1"/>
</dbReference>
<dbReference type="SUPFAM" id="SSF53850">
    <property type="entry name" value="Periplasmic binding protein-like II"/>
    <property type="match status" value="1"/>
</dbReference>
<dbReference type="Proteomes" id="UP001501671">
    <property type="component" value="Unassembled WGS sequence"/>
</dbReference>
<keyword evidence="4" id="KW-1185">Reference proteome</keyword>
<keyword evidence="2" id="KW-0732">Signal</keyword>
<sequence length="328" mass="33906">MKSLRSGLPFSFLLAALALACPAGAAPAPGYPARPIRMIVSGGPGGGVDTISRLIGQKMTEDLGQPVVSENRPGAGTMLATELVAKAPPDGYTILLTTNSLSINAAVRKINLDPLADLAAITLVASAPDILVANPRLPAKNVQEVMALAREKPGKITFGSAGTGSGTHMDGELFKSLAGIDILHVPYKGGSQALADLLGGHIDLMFMNPIGVLGQVRRGDARALAVSTTSRLPLLPEVPTLAEAGVPGYDSGVWYAAFAPAGTPADIVDALHRAIVQALKSPAVEKELQSLGAQVVGSSPRDFHAYLAADIARWQKVVQGNPKLRIAD</sequence>
<dbReference type="EMBL" id="BAABFO010000029">
    <property type="protein sequence ID" value="GAA4341494.1"/>
    <property type="molecule type" value="Genomic_DNA"/>
</dbReference>
<evidence type="ECO:0000256" key="2">
    <source>
        <dbReference type="SAM" id="SignalP"/>
    </source>
</evidence>
<feature type="chain" id="PRO_5046774802" evidence="2">
    <location>
        <begin position="26"/>
        <end position="328"/>
    </location>
</feature>
<reference evidence="4" key="1">
    <citation type="journal article" date="2019" name="Int. J. Syst. Evol. Microbiol.">
        <title>The Global Catalogue of Microorganisms (GCM) 10K type strain sequencing project: providing services to taxonomists for standard genome sequencing and annotation.</title>
        <authorList>
            <consortium name="The Broad Institute Genomics Platform"/>
            <consortium name="The Broad Institute Genome Sequencing Center for Infectious Disease"/>
            <person name="Wu L."/>
            <person name="Ma J."/>
        </authorList>
    </citation>
    <scope>NUCLEOTIDE SEQUENCE [LARGE SCALE GENOMIC DNA]</scope>
    <source>
        <strain evidence="4">JCM 17666</strain>
    </source>
</reference>
<evidence type="ECO:0000313" key="3">
    <source>
        <dbReference type="EMBL" id="GAA4341494.1"/>
    </source>
</evidence>
<dbReference type="Gene3D" id="3.40.190.10">
    <property type="entry name" value="Periplasmic binding protein-like II"/>
    <property type="match status" value="1"/>
</dbReference>
<comment type="caution">
    <text evidence="3">The sequence shown here is derived from an EMBL/GenBank/DDBJ whole genome shotgun (WGS) entry which is preliminary data.</text>
</comment>
<dbReference type="PANTHER" id="PTHR42928">
    <property type="entry name" value="TRICARBOXYLATE-BINDING PROTEIN"/>
    <property type="match status" value="1"/>
</dbReference>
<dbReference type="InterPro" id="IPR005064">
    <property type="entry name" value="BUG"/>
</dbReference>
<comment type="similarity">
    <text evidence="1">Belongs to the UPF0065 (bug) family.</text>
</comment>
<protein>
    <submittedName>
        <fullName evidence="3">Tripartite tricarboxylate transporter substrate binding protein</fullName>
    </submittedName>
</protein>
<evidence type="ECO:0000313" key="4">
    <source>
        <dbReference type="Proteomes" id="UP001501671"/>
    </source>
</evidence>